<evidence type="ECO:0000259" key="7">
    <source>
        <dbReference type="PROSITE" id="PS50011"/>
    </source>
</evidence>
<dbReference type="Gene3D" id="1.10.510.10">
    <property type="entry name" value="Transferase(Phosphotransferase) domain 1"/>
    <property type="match status" value="1"/>
</dbReference>
<dbReference type="GO" id="GO:0004714">
    <property type="term" value="F:transmembrane receptor protein tyrosine kinase activity"/>
    <property type="evidence" value="ECO:0007669"/>
    <property type="project" value="InterPro"/>
</dbReference>
<evidence type="ECO:0000313" key="9">
    <source>
        <dbReference type="Proteomes" id="UP000235145"/>
    </source>
</evidence>
<dbReference type="AlphaFoldDB" id="A0A9R1VFU6"/>
<evidence type="ECO:0000256" key="5">
    <source>
        <dbReference type="ARBA" id="ARBA00022840"/>
    </source>
</evidence>
<dbReference type="GO" id="GO:0005886">
    <property type="term" value="C:plasma membrane"/>
    <property type="evidence" value="ECO:0000318"/>
    <property type="project" value="GO_Central"/>
</dbReference>
<evidence type="ECO:0000256" key="3">
    <source>
        <dbReference type="ARBA" id="ARBA00022741"/>
    </source>
</evidence>
<evidence type="ECO:0000256" key="4">
    <source>
        <dbReference type="ARBA" id="ARBA00022777"/>
    </source>
</evidence>
<name>A0A9R1VFU6_LACSA</name>
<dbReference type="Pfam" id="PF07714">
    <property type="entry name" value="PK_Tyr_Ser-Thr"/>
    <property type="match status" value="1"/>
</dbReference>
<dbReference type="PROSITE" id="PS00107">
    <property type="entry name" value="PROTEIN_KINASE_ATP"/>
    <property type="match status" value="1"/>
</dbReference>
<dbReference type="InterPro" id="IPR045272">
    <property type="entry name" value="ANXUR1/2-like"/>
</dbReference>
<dbReference type="Proteomes" id="UP000235145">
    <property type="component" value="Unassembled WGS sequence"/>
</dbReference>
<evidence type="ECO:0000256" key="6">
    <source>
        <dbReference type="PROSITE-ProRule" id="PRU10141"/>
    </source>
</evidence>
<gene>
    <name evidence="8" type="ORF">LSAT_V11C500251360</name>
</gene>
<evidence type="ECO:0000313" key="8">
    <source>
        <dbReference type="EMBL" id="KAJ0205385.1"/>
    </source>
</evidence>
<sequence length="599" mass="68766">MDALKEFQHLKIVLNDIRSATANFHVWKVIGEGGFGKVYKALLSYSEGRNQVACKRLDPDRTHGQGDAEFWKEILLLSRYKHKNLISLLGFCSEEGERILVYELASHGSLDKHLSSSTLSWRQRFNICLTAAKGLCYLHDPNGTQQRVIHRDIKSNNILLFEELSTSHHESWHAKIGDLGLSKLGPANQSHSFAPTNAVGTDGYIDPTFENTATLTKESDVYSFGVVLFEVFCGKLCGDYSSGRFENLVPKWKLSCKEVKSDDIIFRELKYDIDPSSMKTFLDIAYRCLEESRENRPKMSEVVEELDIALRLQEIYDEGEPPIDYEEISKTATPCLVYKSEEELKMLLSKGVFLNSGKTWFLLNADGEHCEMISSQGCLIPIEYLSSVYGKKSRFAVDYRYGAYFCDESKMHLRAQFLSPHVTYTINLVFDFYDTTLDNLGIHYKLAGEKKSFTSYLVDEGEDGWLISELFQFTSHRRQLDLEITFECKNAIVVDAIEFRPLERVEHQLLENEEVDMPETYWEQKLPSDYEDIIKWSKYNVQQATKKELYSILCQGFLINNGEEQKMERNAICYQQAWLCKNMSGDGGFHLMIQGSLSI</sequence>
<dbReference type="PANTHER" id="PTHR27003:SF338">
    <property type="entry name" value="TYROSINE-PROTEIN KINASE, NON-RECEPTOR JAK_TYK2-RELATED"/>
    <property type="match status" value="1"/>
</dbReference>
<protein>
    <recommendedName>
        <fullName evidence="7">Protein kinase domain-containing protein</fullName>
    </recommendedName>
</protein>
<dbReference type="EMBL" id="NBSK02000005">
    <property type="protein sequence ID" value="KAJ0205385.1"/>
    <property type="molecule type" value="Genomic_DNA"/>
</dbReference>
<keyword evidence="2" id="KW-0808">Transferase</keyword>
<dbReference type="GO" id="GO:0004674">
    <property type="term" value="F:protein serine/threonine kinase activity"/>
    <property type="evidence" value="ECO:0007669"/>
    <property type="project" value="UniProtKB-KW"/>
</dbReference>
<dbReference type="InterPro" id="IPR011009">
    <property type="entry name" value="Kinase-like_dom_sf"/>
</dbReference>
<evidence type="ECO:0000256" key="2">
    <source>
        <dbReference type="ARBA" id="ARBA00022679"/>
    </source>
</evidence>
<dbReference type="FunFam" id="3.30.200.20:FF:000039">
    <property type="entry name" value="receptor-like protein kinase FERONIA"/>
    <property type="match status" value="1"/>
</dbReference>
<dbReference type="GO" id="GO:0005524">
    <property type="term" value="F:ATP binding"/>
    <property type="evidence" value="ECO:0007669"/>
    <property type="project" value="UniProtKB-UniRule"/>
</dbReference>
<dbReference type="SUPFAM" id="SSF56112">
    <property type="entry name" value="Protein kinase-like (PK-like)"/>
    <property type="match status" value="1"/>
</dbReference>
<comment type="caution">
    <text evidence="8">The sequence shown here is derived from an EMBL/GenBank/DDBJ whole genome shotgun (WGS) entry which is preliminary data.</text>
</comment>
<dbReference type="InterPro" id="IPR001245">
    <property type="entry name" value="Ser-Thr/Tyr_kinase_cat_dom"/>
</dbReference>
<keyword evidence="3 6" id="KW-0547">Nucleotide-binding</keyword>
<dbReference type="PROSITE" id="PS50011">
    <property type="entry name" value="PROTEIN_KINASE_DOM"/>
    <property type="match status" value="1"/>
</dbReference>
<dbReference type="InterPro" id="IPR000719">
    <property type="entry name" value="Prot_kinase_dom"/>
</dbReference>
<evidence type="ECO:0000256" key="1">
    <source>
        <dbReference type="ARBA" id="ARBA00022527"/>
    </source>
</evidence>
<dbReference type="SMART" id="SM00220">
    <property type="entry name" value="S_TKc"/>
    <property type="match status" value="1"/>
</dbReference>
<keyword evidence="1" id="KW-0723">Serine/threonine-protein kinase</keyword>
<dbReference type="PROSITE" id="PS00108">
    <property type="entry name" value="PROTEIN_KINASE_ST"/>
    <property type="match status" value="1"/>
</dbReference>
<keyword evidence="9" id="KW-1185">Reference proteome</keyword>
<keyword evidence="4" id="KW-0418">Kinase</keyword>
<dbReference type="GO" id="GO:0004672">
    <property type="term" value="F:protein kinase activity"/>
    <property type="evidence" value="ECO:0000318"/>
    <property type="project" value="GO_Central"/>
</dbReference>
<keyword evidence="5 6" id="KW-0067">ATP-binding</keyword>
<reference evidence="8 9" key="1">
    <citation type="journal article" date="2017" name="Nat. Commun.">
        <title>Genome assembly with in vitro proximity ligation data and whole-genome triplication in lettuce.</title>
        <authorList>
            <person name="Reyes-Chin-Wo S."/>
            <person name="Wang Z."/>
            <person name="Yang X."/>
            <person name="Kozik A."/>
            <person name="Arikit S."/>
            <person name="Song C."/>
            <person name="Xia L."/>
            <person name="Froenicke L."/>
            <person name="Lavelle D.O."/>
            <person name="Truco M.J."/>
            <person name="Xia R."/>
            <person name="Zhu S."/>
            <person name="Xu C."/>
            <person name="Xu H."/>
            <person name="Xu X."/>
            <person name="Cox K."/>
            <person name="Korf I."/>
            <person name="Meyers B.C."/>
            <person name="Michelmore R.W."/>
        </authorList>
    </citation>
    <scope>NUCLEOTIDE SEQUENCE [LARGE SCALE GENOMIC DNA]</scope>
    <source>
        <strain evidence="9">cv. Salinas</strain>
        <tissue evidence="8">Seedlings</tissue>
    </source>
</reference>
<dbReference type="InterPro" id="IPR017441">
    <property type="entry name" value="Protein_kinase_ATP_BS"/>
</dbReference>
<dbReference type="Gene3D" id="3.30.200.20">
    <property type="entry name" value="Phosphorylase Kinase, domain 1"/>
    <property type="match status" value="1"/>
</dbReference>
<dbReference type="InterPro" id="IPR008271">
    <property type="entry name" value="Ser/Thr_kinase_AS"/>
</dbReference>
<feature type="domain" description="Protein kinase" evidence="7">
    <location>
        <begin position="24"/>
        <end position="310"/>
    </location>
</feature>
<feature type="binding site" evidence="6">
    <location>
        <position position="55"/>
    </location>
    <ligand>
        <name>ATP</name>
        <dbReference type="ChEBI" id="CHEBI:30616"/>
    </ligand>
</feature>
<organism evidence="8 9">
    <name type="scientific">Lactuca sativa</name>
    <name type="common">Garden lettuce</name>
    <dbReference type="NCBI Taxonomy" id="4236"/>
    <lineage>
        <taxon>Eukaryota</taxon>
        <taxon>Viridiplantae</taxon>
        <taxon>Streptophyta</taxon>
        <taxon>Embryophyta</taxon>
        <taxon>Tracheophyta</taxon>
        <taxon>Spermatophyta</taxon>
        <taxon>Magnoliopsida</taxon>
        <taxon>eudicotyledons</taxon>
        <taxon>Gunneridae</taxon>
        <taxon>Pentapetalae</taxon>
        <taxon>asterids</taxon>
        <taxon>campanulids</taxon>
        <taxon>Asterales</taxon>
        <taxon>Asteraceae</taxon>
        <taxon>Cichorioideae</taxon>
        <taxon>Cichorieae</taxon>
        <taxon>Lactucinae</taxon>
        <taxon>Lactuca</taxon>
    </lineage>
</organism>
<accession>A0A9R1VFU6</accession>
<proteinExistence type="predicted"/>
<dbReference type="PANTHER" id="PTHR27003">
    <property type="entry name" value="OS07G0166700 PROTEIN"/>
    <property type="match status" value="1"/>
</dbReference>